<dbReference type="PRINTS" id="PR00035">
    <property type="entry name" value="HTHGNTR"/>
</dbReference>
<evidence type="ECO:0000256" key="2">
    <source>
        <dbReference type="ARBA" id="ARBA00023125"/>
    </source>
</evidence>
<dbReference type="Pfam" id="PF07729">
    <property type="entry name" value="FCD"/>
    <property type="match status" value="1"/>
</dbReference>
<feature type="domain" description="HTH gntR-type" evidence="4">
    <location>
        <begin position="17"/>
        <end position="84"/>
    </location>
</feature>
<dbReference type="Gene3D" id="1.10.10.10">
    <property type="entry name" value="Winged helix-like DNA-binding domain superfamily/Winged helix DNA-binding domain"/>
    <property type="match status" value="1"/>
</dbReference>
<reference evidence="5 6" key="1">
    <citation type="submission" date="2020-12" db="EMBL/GenBank/DDBJ databases">
        <title>Revised draft genomes of Rhodomicrobium vannielii ATCC 17100 and Rhodomicrobium udaipurense JA643.</title>
        <authorList>
            <person name="Conners E.M."/>
            <person name="Davenport E.J."/>
            <person name="Bose A."/>
        </authorList>
    </citation>
    <scope>NUCLEOTIDE SEQUENCE [LARGE SCALE GENOMIC DNA]</scope>
    <source>
        <strain evidence="5 6">JA643</strain>
    </source>
</reference>
<dbReference type="Proteomes" id="UP000623250">
    <property type="component" value="Unassembled WGS sequence"/>
</dbReference>
<protein>
    <submittedName>
        <fullName evidence="5">FCD domain-containing protein</fullName>
    </submittedName>
</protein>
<accession>A0A8I1GCF2</accession>
<dbReference type="SMART" id="SM00345">
    <property type="entry name" value="HTH_GNTR"/>
    <property type="match status" value="1"/>
</dbReference>
<keyword evidence="2" id="KW-0238">DNA-binding</keyword>
<dbReference type="InterPro" id="IPR000524">
    <property type="entry name" value="Tscrpt_reg_HTH_GntR"/>
</dbReference>
<gene>
    <name evidence="5" type="ORF">JDN41_01985</name>
</gene>
<dbReference type="PANTHER" id="PTHR43537">
    <property type="entry name" value="TRANSCRIPTIONAL REGULATOR, GNTR FAMILY"/>
    <property type="match status" value="1"/>
</dbReference>
<proteinExistence type="predicted"/>
<dbReference type="SUPFAM" id="SSF48008">
    <property type="entry name" value="GntR ligand-binding domain-like"/>
    <property type="match status" value="1"/>
</dbReference>
<evidence type="ECO:0000256" key="1">
    <source>
        <dbReference type="ARBA" id="ARBA00023015"/>
    </source>
</evidence>
<keyword evidence="3" id="KW-0804">Transcription</keyword>
<comment type="caution">
    <text evidence="5">The sequence shown here is derived from an EMBL/GenBank/DDBJ whole genome shotgun (WGS) entry which is preliminary data.</text>
</comment>
<dbReference type="GO" id="GO:0003677">
    <property type="term" value="F:DNA binding"/>
    <property type="evidence" value="ECO:0007669"/>
    <property type="project" value="UniProtKB-KW"/>
</dbReference>
<evidence type="ECO:0000259" key="4">
    <source>
        <dbReference type="PROSITE" id="PS50949"/>
    </source>
</evidence>
<name>A0A8I1GCF2_9HYPH</name>
<dbReference type="AlphaFoldDB" id="A0A8I1GCF2"/>
<dbReference type="SUPFAM" id="SSF46785">
    <property type="entry name" value="Winged helix' DNA-binding domain"/>
    <property type="match status" value="1"/>
</dbReference>
<dbReference type="PROSITE" id="PS50949">
    <property type="entry name" value="HTH_GNTR"/>
    <property type="match status" value="1"/>
</dbReference>
<dbReference type="SMART" id="SM00895">
    <property type="entry name" value="FCD"/>
    <property type="match status" value="1"/>
</dbReference>
<dbReference type="Gene3D" id="1.20.120.530">
    <property type="entry name" value="GntR ligand-binding domain-like"/>
    <property type="match status" value="1"/>
</dbReference>
<evidence type="ECO:0000313" key="6">
    <source>
        <dbReference type="Proteomes" id="UP000623250"/>
    </source>
</evidence>
<dbReference type="PANTHER" id="PTHR43537:SF18">
    <property type="entry name" value="L-LACTATE DEHYDROGENASE OPERON REGULATORY PROTEIN-RELATED"/>
    <property type="match status" value="1"/>
</dbReference>
<evidence type="ECO:0000256" key="3">
    <source>
        <dbReference type="ARBA" id="ARBA00023163"/>
    </source>
</evidence>
<keyword evidence="1" id="KW-0805">Transcription regulation</keyword>
<dbReference type="Pfam" id="PF00392">
    <property type="entry name" value="GntR"/>
    <property type="match status" value="1"/>
</dbReference>
<dbReference type="EMBL" id="JAEMUK010000004">
    <property type="protein sequence ID" value="MBJ7542324.1"/>
    <property type="molecule type" value="Genomic_DNA"/>
</dbReference>
<dbReference type="InterPro" id="IPR036388">
    <property type="entry name" value="WH-like_DNA-bd_sf"/>
</dbReference>
<dbReference type="RefSeq" id="WP_037241875.1">
    <property type="nucleotide sequence ID" value="NZ_JAEMUK010000004.1"/>
</dbReference>
<evidence type="ECO:0000313" key="5">
    <source>
        <dbReference type="EMBL" id="MBJ7542324.1"/>
    </source>
</evidence>
<dbReference type="InterPro" id="IPR008920">
    <property type="entry name" value="TF_FadR/GntR_C"/>
</dbReference>
<sequence length="276" mass="29821">MDDAKPDLAKLALAQPSRVSERAEAMIETFIKDHGLRPGDRLPSERALAEMAGISRASLREAVGRMAARGRVTVRKTGILIAEPPASPSPAVAASWARETISAPLAPLVAYDAGYSHDVLEIRQALEGAAAYYAALRADPDDKTRIRDAFEAMGKSHGASTPIEEARKDAAFHLAIAEASHNAVLKQVMSSMFGLLQDSISQSLEKLYTVPQTFDALSQQHRALIETIEAGDAEGARQVSDRHLRFVETTIKRIDDDLARKARSTVARSAALQDKG</sequence>
<dbReference type="InterPro" id="IPR036390">
    <property type="entry name" value="WH_DNA-bd_sf"/>
</dbReference>
<keyword evidence="6" id="KW-1185">Reference proteome</keyword>
<dbReference type="InterPro" id="IPR011711">
    <property type="entry name" value="GntR_C"/>
</dbReference>
<dbReference type="GO" id="GO:0003700">
    <property type="term" value="F:DNA-binding transcription factor activity"/>
    <property type="evidence" value="ECO:0007669"/>
    <property type="project" value="InterPro"/>
</dbReference>
<organism evidence="5 6">
    <name type="scientific">Rhodomicrobium udaipurense</name>
    <dbReference type="NCBI Taxonomy" id="1202716"/>
    <lineage>
        <taxon>Bacteria</taxon>
        <taxon>Pseudomonadati</taxon>
        <taxon>Pseudomonadota</taxon>
        <taxon>Alphaproteobacteria</taxon>
        <taxon>Hyphomicrobiales</taxon>
        <taxon>Hyphomicrobiaceae</taxon>
        <taxon>Rhodomicrobium</taxon>
    </lineage>
</organism>